<dbReference type="AlphaFoldDB" id="A0A6C0BD47"/>
<sequence>MFEFLHSKHFNTIFSFILGFALMALIRPICQGKECEIHKAPSVEEINKSTYQLGSKCYQFRSTPTDCLKSGTIESFTTTVPLY</sequence>
<evidence type="ECO:0000256" key="1">
    <source>
        <dbReference type="SAM" id="Phobius"/>
    </source>
</evidence>
<keyword evidence="1" id="KW-0472">Membrane</keyword>
<organism evidence="2">
    <name type="scientific">viral metagenome</name>
    <dbReference type="NCBI Taxonomy" id="1070528"/>
    <lineage>
        <taxon>unclassified sequences</taxon>
        <taxon>metagenomes</taxon>
        <taxon>organismal metagenomes</taxon>
    </lineage>
</organism>
<dbReference type="EMBL" id="MN739108">
    <property type="protein sequence ID" value="QHS89323.1"/>
    <property type="molecule type" value="Genomic_DNA"/>
</dbReference>
<evidence type="ECO:0000313" key="2">
    <source>
        <dbReference type="EMBL" id="QHS89323.1"/>
    </source>
</evidence>
<keyword evidence="1" id="KW-0812">Transmembrane</keyword>
<proteinExistence type="predicted"/>
<reference evidence="2" key="1">
    <citation type="journal article" date="2020" name="Nature">
        <title>Giant virus diversity and host interactions through global metagenomics.</title>
        <authorList>
            <person name="Schulz F."/>
            <person name="Roux S."/>
            <person name="Paez-Espino D."/>
            <person name="Jungbluth S."/>
            <person name="Walsh D.A."/>
            <person name="Denef V.J."/>
            <person name="McMahon K.D."/>
            <person name="Konstantinidis K.T."/>
            <person name="Eloe-Fadrosh E.A."/>
            <person name="Kyrpides N.C."/>
            <person name="Woyke T."/>
        </authorList>
    </citation>
    <scope>NUCLEOTIDE SEQUENCE</scope>
    <source>
        <strain evidence="2">GVMAG-M-3300010158-60</strain>
    </source>
</reference>
<feature type="transmembrane region" description="Helical" evidence="1">
    <location>
        <begin position="12"/>
        <end position="30"/>
    </location>
</feature>
<protein>
    <submittedName>
        <fullName evidence="2">Uncharacterized protein</fullName>
    </submittedName>
</protein>
<accession>A0A6C0BD47</accession>
<name>A0A6C0BD47_9ZZZZ</name>
<keyword evidence="1" id="KW-1133">Transmembrane helix</keyword>